<dbReference type="SUPFAM" id="SSF56563">
    <property type="entry name" value="Major capsid protein gp5"/>
    <property type="match status" value="1"/>
</dbReference>
<name>A0A9E8V9B7_9CAUD</name>
<accession>A0A9E8V9B7</accession>
<reference evidence="1 2" key="1">
    <citation type="submission" date="2022-10" db="EMBL/GenBank/DDBJ databases">
        <title>Evolutionary Diversification of Methanotrophic Ca. Methanophagales (ANME-1) and Their Expansive Virome.</title>
        <authorList>
            <person name="Laso-Perez R."/>
            <person name="Wu F."/>
            <person name="Cremiere A."/>
            <person name="Speth D.R."/>
            <person name="Magyar J.S."/>
            <person name="Krupovic M."/>
            <person name="Orphan V.J."/>
        </authorList>
    </citation>
    <scope>NUCLEOTIDE SEQUENCE [LARGE SCALE GENOMIC DNA]</scope>
</reference>
<organism evidence="1 2">
    <name type="scientific">Methanophagales virus GBV301</name>
    <dbReference type="NCBI Taxonomy" id="2999280"/>
    <lineage>
        <taxon>Viruses</taxon>
        <taxon>Duplodnaviria</taxon>
        <taxon>Heunggongvirae</taxon>
        <taxon>Uroviricota</taxon>
        <taxon>Caudoviricetes</taxon>
        <taxon>Nakonvirales</taxon>
        <taxon>Ekchuahviridae</taxon>
        <taxon>Kukulkanvirus</taxon>
        <taxon>Kukulkanvirus guaymasense</taxon>
    </lineage>
</organism>
<protein>
    <recommendedName>
        <fullName evidence="3">Phage major capsid protein</fullName>
    </recommendedName>
</protein>
<dbReference type="EMBL" id="OP880252">
    <property type="protein sequence ID" value="WAE39514.1"/>
    <property type="molecule type" value="Genomic_DNA"/>
</dbReference>
<keyword evidence="2" id="KW-1185">Reference proteome</keyword>
<gene>
    <name evidence="1" type="ORF">LDLAKGPJ_00090</name>
</gene>
<evidence type="ECO:0008006" key="3">
    <source>
        <dbReference type="Google" id="ProtNLM"/>
    </source>
</evidence>
<dbReference type="Proteomes" id="UP001156259">
    <property type="component" value="Segment"/>
</dbReference>
<evidence type="ECO:0000313" key="1">
    <source>
        <dbReference type="EMBL" id="WAE39514.1"/>
    </source>
</evidence>
<sequence>MGDLANLLRVVKAGDNANERSYWMKRLSKNTHELMQAYNISAEHLVREELYKEILRGAEEVLCMRDVLPIYRMKKNELRFVLTDAPTGMLPLVAPGSSLPEGPDVHFKSDVTFVAQKYGEKVGIPEELIEEEEFDIIELLVHNEGRRAENRLNDVAMKALLDAKSSIESTDNVCIIDRIVEMIKTMRGNKFEPDTIIMTPEAEAEILKYMVGETKSANTTGTTGYQKTGVPEIFRTKDIGRPIVGLKPYVLSKSVTGESLTWGGATTNAHICILDSRMAGGIGMRSDIAVERYEDPLNDLRNLKITMRVCAKVFFDDAIEFGDIASLL</sequence>
<evidence type="ECO:0000313" key="2">
    <source>
        <dbReference type="Proteomes" id="UP001156259"/>
    </source>
</evidence>
<proteinExistence type="predicted"/>